<feature type="domain" description="F-box" evidence="1">
    <location>
        <begin position="1"/>
        <end position="45"/>
    </location>
</feature>
<dbReference type="Pfam" id="PF00646">
    <property type="entry name" value="F-box"/>
    <property type="match status" value="1"/>
</dbReference>
<name>A0ABP1CRQ8_9APHY</name>
<proteinExistence type="predicted"/>
<keyword evidence="3" id="KW-1185">Reference proteome</keyword>
<evidence type="ECO:0000259" key="1">
    <source>
        <dbReference type="PROSITE" id="PS50181"/>
    </source>
</evidence>
<dbReference type="InterPro" id="IPR001810">
    <property type="entry name" value="F-box_dom"/>
</dbReference>
<dbReference type="CDD" id="cd09917">
    <property type="entry name" value="F-box_SF"/>
    <property type="match status" value="1"/>
</dbReference>
<reference evidence="3" key="1">
    <citation type="submission" date="2024-04" db="EMBL/GenBank/DDBJ databases">
        <authorList>
            <person name="Shaw F."/>
            <person name="Minotto A."/>
        </authorList>
    </citation>
    <scope>NUCLEOTIDE SEQUENCE [LARGE SCALE GENOMIC DNA]</scope>
</reference>
<protein>
    <recommendedName>
        <fullName evidence="1">F-box domain-containing protein</fullName>
    </recommendedName>
</protein>
<dbReference type="SMART" id="SM00256">
    <property type="entry name" value="FBOX"/>
    <property type="match status" value="1"/>
</dbReference>
<organism evidence="2 3">
    <name type="scientific">Somion occarium</name>
    <dbReference type="NCBI Taxonomy" id="3059160"/>
    <lineage>
        <taxon>Eukaryota</taxon>
        <taxon>Fungi</taxon>
        <taxon>Dikarya</taxon>
        <taxon>Basidiomycota</taxon>
        <taxon>Agaricomycotina</taxon>
        <taxon>Agaricomycetes</taxon>
        <taxon>Polyporales</taxon>
        <taxon>Cerrenaceae</taxon>
        <taxon>Somion</taxon>
    </lineage>
</organism>
<dbReference type="EMBL" id="OZ037953">
    <property type="protein sequence ID" value="CAL1698372.1"/>
    <property type="molecule type" value="Genomic_DNA"/>
</dbReference>
<evidence type="ECO:0000313" key="2">
    <source>
        <dbReference type="EMBL" id="CAL1698372.1"/>
    </source>
</evidence>
<dbReference type="PROSITE" id="PS50181">
    <property type="entry name" value="FBOX"/>
    <property type="match status" value="1"/>
</dbReference>
<evidence type="ECO:0000313" key="3">
    <source>
        <dbReference type="Proteomes" id="UP001497453"/>
    </source>
</evidence>
<gene>
    <name evidence="2" type="ORF">GFSPODELE1_LOCUS2131</name>
</gene>
<dbReference type="Proteomes" id="UP001497453">
    <property type="component" value="Chromosome 10"/>
</dbReference>
<dbReference type="InterPro" id="IPR036047">
    <property type="entry name" value="F-box-like_dom_sf"/>
</dbReference>
<sequence length="554" mass="62485">MDVQVPDDIVLLLLQYCEVPALLKFRQTCRRIHSISLAKQLWVILYFRHVVGLNLPTPTYLNEIDSLSATQLQAFVLHALRLCARTIENPDHFSPTIVPFYRTSSITWVRLILSTWLLVASSDRATSSIALWSVNDLLLCQQSPKPVTEAYLEAPVSNGVIDIIDGHVFIALELRGRVPTVEVLTIMHHDEQPTFQRLQGISNVSHIRFLRGPMIGASLHNNINIPCVLNWRHDITERLRAVPDLEGGSVAMHMEDDWIAVVRRQVIEVCILCPDEGGDYRFWRSVDLPHKVGSAAFSPTICRDSSNSRSPLRLCIACDDGIFVYQLDCDLSVGSLSLTILWHYTAPRTDEYILEASQVSFGVTDGTVSFLLGAEENLEQPITFAMARIPVGDSDAKPPTFDWYDDTMPSQYCMGIRDYDESRGIAVFGNAFGELALYDFSGSDASLFEGTFRELSFTLEVGGLLPTDPIASTPAPPFPYSGSFCLEECEPMIFDFWKSYRLADVPDRWETDFEDTQWFSLFSGEVRVMSWDAWSLENASHYYGRPIPLLRKGF</sequence>
<dbReference type="SUPFAM" id="SSF81383">
    <property type="entry name" value="F-box domain"/>
    <property type="match status" value="1"/>
</dbReference>
<accession>A0ABP1CRQ8</accession>